<dbReference type="OrthoDB" id="3618637at2"/>
<name>A0A1J7CBH2_9ACTN</name>
<accession>A0A1J7CBH2</accession>
<reference evidence="1 2" key="1">
    <citation type="submission" date="2016-10" db="EMBL/GenBank/DDBJ databases">
        <title>Genome sequence of Streptomyces gilvigriseus MUSC 26.</title>
        <authorList>
            <person name="Lee L.-H."/>
            <person name="Ser H.-L."/>
        </authorList>
    </citation>
    <scope>NUCLEOTIDE SEQUENCE [LARGE SCALE GENOMIC DNA]</scope>
    <source>
        <strain evidence="1 2">MUSC 26</strain>
    </source>
</reference>
<comment type="caution">
    <text evidence="1">The sequence shown here is derived from an EMBL/GenBank/DDBJ whole genome shotgun (WGS) entry which is preliminary data.</text>
</comment>
<dbReference type="Gene3D" id="3.40.50.150">
    <property type="entry name" value="Vaccinia Virus protein VP39"/>
    <property type="match status" value="1"/>
</dbReference>
<evidence type="ECO:0000313" key="1">
    <source>
        <dbReference type="EMBL" id="OIV36986.1"/>
    </source>
</evidence>
<evidence type="ECO:0000313" key="2">
    <source>
        <dbReference type="Proteomes" id="UP000243342"/>
    </source>
</evidence>
<sequence>MALYGIPPAGLRRALAPDDGGTHAHQIVEQAHGWWVEHHGGAGGPAAAVGVVAAVALAAPRSAEGPDHGSALLPLDDDGVAAVLLRVWNGLWFAAPTLADLTRPLHRWLADADRTQTAGLANFTRILVRAGLLEYCSDIRRCESEDVLGLLLQRFRSRAERQQSGAFFTPARAADAHAQILLSPPPPYGARFLEPCAGTGTIVRAAAATLRHQGLDPAQFHWWLNDLDPISAACCAVNAVLWRLGPNVTVSCANALHGIDGIEAEVHARAEAALRARTRRPVLYPAVAHAAHPSR</sequence>
<organism evidence="1 2">
    <name type="scientific">Mangrovactinospora gilvigrisea</name>
    <dbReference type="NCBI Taxonomy" id="1428644"/>
    <lineage>
        <taxon>Bacteria</taxon>
        <taxon>Bacillati</taxon>
        <taxon>Actinomycetota</taxon>
        <taxon>Actinomycetes</taxon>
        <taxon>Kitasatosporales</taxon>
        <taxon>Streptomycetaceae</taxon>
        <taxon>Mangrovactinospora</taxon>
    </lineage>
</organism>
<dbReference type="AlphaFoldDB" id="A0A1J7CBH2"/>
<gene>
    <name evidence="1" type="ORF">BIV57_13440</name>
</gene>
<dbReference type="EMBL" id="MLCF01000067">
    <property type="protein sequence ID" value="OIV36986.1"/>
    <property type="molecule type" value="Genomic_DNA"/>
</dbReference>
<dbReference type="Proteomes" id="UP000243342">
    <property type="component" value="Unassembled WGS sequence"/>
</dbReference>
<dbReference type="RefSeq" id="WP_071657062.1">
    <property type="nucleotide sequence ID" value="NZ_MLCF01000067.1"/>
</dbReference>
<dbReference type="InterPro" id="IPR029063">
    <property type="entry name" value="SAM-dependent_MTases_sf"/>
</dbReference>
<protein>
    <recommendedName>
        <fullName evidence="3">DNA methylase adenine-specific domain-containing protein</fullName>
    </recommendedName>
</protein>
<evidence type="ECO:0008006" key="3">
    <source>
        <dbReference type="Google" id="ProtNLM"/>
    </source>
</evidence>
<dbReference type="STRING" id="1428644.BIV57_13440"/>
<dbReference type="SUPFAM" id="SSF53335">
    <property type="entry name" value="S-adenosyl-L-methionine-dependent methyltransferases"/>
    <property type="match status" value="1"/>
</dbReference>
<proteinExistence type="predicted"/>
<keyword evidence="2" id="KW-1185">Reference proteome</keyword>